<dbReference type="OrthoDB" id="51421at2157"/>
<evidence type="ECO:0000313" key="3">
    <source>
        <dbReference type="EMBL" id="MXR21291.1"/>
    </source>
</evidence>
<keyword evidence="3" id="KW-0808">Transferase</keyword>
<name>A0A6B0SNR0_9EURY</name>
<dbReference type="Pfam" id="PF00583">
    <property type="entry name" value="Acetyltransf_1"/>
    <property type="match status" value="1"/>
</dbReference>
<proteinExistence type="predicted"/>
<dbReference type="EMBL" id="WUUU01000099">
    <property type="protein sequence ID" value="MXR21291.1"/>
    <property type="molecule type" value="Genomic_DNA"/>
</dbReference>
<dbReference type="SUPFAM" id="SSF55729">
    <property type="entry name" value="Acyl-CoA N-acyltransferases (Nat)"/>
    <property type="match status" value="1"/>
</dbReference>
<keyword evidence="4" id="KW-1185">Reference proteome</keyword>
<dbReference type="CDD" id="cd04301">
    <property type="entry name" value="NAT_SF"/>
    <property type="match status" value="1"/>
</dbReference>
<dbReference type="GO" id="GO:0016747">
    <property type="term" value="F:acyltransferase activity, transferring groups other than amino-acyl groups"/>
    <property type="evidence" value="ECO:0007669"/>
    <property type="project" value="InterPro"/>
</dbReference>
<evidence type="ECO:0000259" key="2">
    <source>
        <dbReference type="PROSITE" id="PS51186"/>
    </source>
</evidence>
<dbReference type="Gene3D" id="3.40.630.30">
    <property type="match status" value="1"/>
</dbReference>
<dbReference type="InterPro" id="IPR016181">
    <property type="entry name" value="Acyl_CoA_acyltransferase"/>
</dbReference>
<dbReference type="RefSeq" id="WP_159526777.1">
    <property type="nucleotide sequence ID" value="NZ_WUUU01000099.1"/>
</dbReference>
<evidence type="ECO:0000313" key="4">
    <source>
        <dbReference type="Proteomes" id="UP000471521"/>
    </source>
</evidence>
<dbReference type="PANTHER" id="PTHR43617">
    <property type="entry name" value="L-AMINO ACID N-ACETYLTRANSFERASE"/>
    <property type="match status" value="1"/>
</dbReference>
<dbReference type="InterPro" id="IPR050276">
    <property type="entry name" value="MshD_Acetyltransferase"/>
</dbReference>
<dbReference type="Proteomes" id="UP000471521">
    <property type="component" value="Unassembled WGS sequence"/>
</dbReference>
<comment type="caution">
    <text evidence="3">The sequence shown here is derived from an EMBL/GenBank/DDBJ whole genome shotgun (WGS) entry which is preliminary data.</text>
</comment>
<gene>
    <name evidence="3" type="ORF">GRX66_11995</name>
</gene>
<accession>A0A6B0SNR0</accession>
<sequence length="182" mass="20758">MPDERVYPEDVAGEFPRPPTEFTDREDREIEVRAWREHHDADSEAFEALVEMYVDFDPADRAQGVPPVGETRVRDWLENLLEQDGFDVLAWHGEDVVGHGTLVPDDETTFELAIFVHQDYQGAGIGTELIEALLGYGQEHGAEYVWLTVERWNRPAVALYEKVGFETASAESFEMEMAIRLS</sequence>
<dbReference type="PROSITE" id="PS51186">
    <property type="entry name" value="GNAT"/>
    <property type="match status" value="1"/>
</dbReference>
<protein>
    <submittedName>
        <fullName evidence="3">GNAT family N-acetyltransferase</fullName>
    </submittedName>
</protein>
<dbReference type="AlphaFoldDB" id="A0A6B0SNR0"/>
<organism evidence="3 4">
    <name type="scientific">Halobacterium bonnevillei</name>
    <dbReference type="NCBI Taxonomy" id="2692200"/>
    <lineage>
        <taxon>Archaea</taxon>
        <taxon>Methanobacteriati</taxon>
        <taxon>Methanobacteriota</taxon>
        <taxon>Stenosarchaea group</taxon>
        <taxon>Halobacteria</taxon>
        <taxon>Halobacteriales</taxon>
        <taxon>Halobacteriaceae</taxon>
        <taxon>Halobacterium</taxon>
    </lineage>
</organism>
<feature type="region of interest" description="Disordered" evidence="1">
    <location>
        <begin position="1"/>
        <end position="24"/>
    </location>
</feature>
<evidence type="ECO:0000256" key="1">
    <source>
        <dbReference type="SAM" id="MobiDB-lite"/>
    </source>
</evidence>
<dbReference type="InterPro" id="IPR000182">
    <property type="entry name" value="GNAT_dom"/>
</dbReference>
<reference evidence="3 4" key="1">
    <citation type="submission" date="2019-12" db="EMBL/GenBank/DDBJ databases">
        <title>Isolation and characterization of three novel carbon monoxide-oxidizing members of Halobacteria from salione crusts and soils.</title>
        <authorList>
            <person name="Myers M.R."/>
            <person name="King G.M."/>
        </authorList>
    </citation>
    <scope>NUCLEOTIDE SEQUENCE [LARGE SCALE GENOMIC DNA]</scope>
    <source>
        <strain evidence="3 4">PCN9</strain>
    </source>
</reference>
<feature type="domain" description="N-acetyltransferase" evidence="2">
    <location>
        <begin position="30"/>
        <end position="182"/>
    </location>
</feature>